<dbReference type="GO" id="GO:0016628">
    <property type="term" value="F:oxidoreductase activity, acting on the CH-CH group of donors, NAD or NADP as acceptor"/>
    <property type="evidence" value="ECO:0007669"/>
    <property type="project" value="InterPro"/>
</dbReference>
<evidence type="ECO:0000313" key="10">
    <source>
        <dbReference type="EMBL" id="CAB4948325.1"/>
    </source>
</evidence>
<evidence type="ECO:0000313" key="7">
    <source>
        <dbReference type="EMBL" id="CAB4780230.1"/>
    </source>
</evidence>
<dbReference type="Pfam" id="PF00984">
    <property type="entry name" value="UDPG_MGDP_dh"/>
    <property type="match status" value="1"/>
</dbReference>
<dbReference type="PIRSF" id="PIRSF000124">
    <property type="entry name" value="UDPglc_GDPman_dh"/>
    <property type="match status" value="1"/>
</dbReference>
<dbReference type="InterPro" id="IPR036220">
    <property type="entry name" value="UDP-Glc/GDP-Man_DH_C_sf"/>
</dbReference>
<dbReference type="AlphaFoldDB" id="A0A6J6W7B6"/>
<dbReference type="GO" id="GO:0051287">
    <property type="term" value="F:NAD binding"/>
    <property type="evidence" value="ECO:0007669"/>
    <property type="project" value="InterPro"/>
</dbReference>
<dbReference type="EMBL" id="CAFBOC010000013">
    <property type="protein sequence ID" value="CAB4981368.1"/>
    <property type="molecule type" value="Genomic_DNA"/>
</dbReference>
<dbReference type="SUPFAM" id="SSF51735">
    <property type="entry name" value="NAD(P)-binding Rossmann-fold domains"/>
    <property type="match status" value="1"/>
</dbReference>
<dbReference type="NCBIfam" id="TIGR03026">
    <property type="entry name" value="NDP-sugDHase"/>
    <property type="match status" value="1"/>
</dbReference>
<dbReference type="Gene3D" id="3.40.50.720">
    <property type="entry name" value="NAD(P)-binding Rossmann-like Domain"/>
    <property type="match status" value="2"/>
</dbReference>
<dbReference type="EMBL" id="CAFABH010000012">
    <property type="protein sequence ID" value="CAB4828863.1"/>
    <property type="molecule type" value="Genomic_DNA"/>
</dbReference>
<dbReference type="SMART" id="SM00984">
    <property type="entry name" value="UDPG_MGDP_dh_C"/>
    <property type="match status" value="1"/>
</dbReference>
<proteinExistence type="predicted"/>
<keyword evidence="2" id="KW-0520">NAD</keyword>
<dbReference type="InterPro" id="IPR014027">
    <property type="entry name" value="UDP-Glc/GDP-Man_DH_C"/>
</dbReference>
<dbReference type="InterPro" id="IPR001732">
    <property type="entry name" value="UDP-Glc/GDP-Man_DH_N"/>
</dbReference>
<dbReference type="EMBL" id="CAEZYM010000009">
    <property type="protein sequence ID" value="CAB4727443.1"/>
    <property type="molecule type" value="Genomic_DNA"/>
</dbReference>
<dbReference type="Pfam" id="PF03720">
    <property type="entry name" value="UDPG_MGDP_dh_C"/>
    <property type="match status" value="1"/>
</dbReference>
<feature type="domain" description="UDP-glucose/GDP-mannose dehydrogenase C-terminal" evidence="3">
    <location>
        <begin position="318"/>
        <end position="405"/>
    </location>
</feature>
<evidence type="ECO:0000313" key="12">
    <source>
        <dbReference type="EMBL" id="CAB5071128.1"/>
    </source>
</evidence>
<dbReference type="InterPro" id="IPR036291">
    <property type="entry name" value="NAD(P)-bd_dom_sf"/>
</dbReference>
<dbReference type="EMBL" id="CAFBLD010000004">
    <property type="protein sequence ID" value="CAB4864412.1"/>
    <property type="molecule type" value="Genomic_DNA"/>
</dbReference>
<reference evidence="7" key="1">
    <citation type="submission" date="2020-05" db="EMBL/GenBank/DDBJ databases">
        <authorList>
            <person name="Chiriac C."/>
            <person name="Salcher M."/>
            <person name="Ghai R."/>
            <person name="Kavagutti S V."/>
        </authorList>
    </citation>
    <scope>NUCLEOTIDE SEQUENCE</scope>
</reference>
<evidence type="ECO:0000259" key="3">
    <source>
        <dbReference type="SMART" id="SM00984"/>
    </source>
</evidence>
<dbReference type="EMBL" id="CAESAE010000002">
    <property type="protein sequence ID" value="CAB4332737.1"/>
    <property type="molecule type" value="Genomic_DNA"/>
</dbReference>
<evidence type="ECO:0000313" key="5">
    <source>
        <dbReference type="EMBL" id="CAB4689864.1"/>
    </source>
</evidence>
<gene>
    <name evidence="5" type="ORF">UFOPK2510_00601</name>
    <name evidence="6" type="ORF">UFOPK2718_01011</name>
    <name evidence="7" type="ORF">UFOPK2936_00849</name>
    <name evidence="8" type="ORF">UFOPK3174_00863</name>
    <name evidence="9" type="ORF">UFOPK3328_00670</name>
    <name evidence="10" type="ORF">UFOPK3779_01023</name>
    <name evidence="11" type="ORF">UFOPK3913_01157</name>
    <name evidence="4" type="ORF">UFOPK4107_00345</name>
    <name evidence="12" type="ORF">UFOPK4403_00535</name>
</gene>
<sequence length="412" mass="44018">MPERDKTIAIIGQGYVGLPLAMAAIGAGWSVIGVENSPAKFEEISRGSSPVEDVADSLIQAGQKSGKYKVSNSSSAVKDASIVIICVPTPLDEKRAPDLAILESAVKGIAPHLAFGTLVISESTSYPGTVRDVVKPLIEKLKSAPDVKIDIAVAPERVNPGDAKYHQKNTPRLVGGLDAQSTTRAVDFYSTICDQVVQVSSPEVAETAKLLENTFRLVNIALVNQLAQLCGDQNINVHEVIDAAASKPYGFMKFTPSVGVGGHCIPVDPMYLSWWAEKNGKNASIIEESDEINLGMPIYVAKRVRELLPSTAKRKRVLILGVAYKPGVKDVRETPVTALRNDLISHGCEVAWIDPLVSEWEGLKPADASWECDVAVVATAQPGLPIAAIAARGVPILDCTGVFKDLPNVTRL</sequence>
<evidence type="ECO:0000256" key="2">
    <source>
        <dbReference type="ARBA" id="ARBA00023027"/>
    </source>
</evidence>
<dbReference type="InterPro" id="IPR017476">
    <property type="entry name" value="UDP-Glc/GDP-Man"/>
</dbReference>
<dbReference type="InterPro" id="IPR028359">
    <property type="entry name" value="UDP_ManNAc/GlcNAc_DH"/>
</dbReference>
<organism evidence="7">
    <name type="scientific">freshwater metagenome</name>
    <dbReference type="NCBI Taxonomy" id="449393"/>
    <lineage>
        <taxon>unclassified sequences</taxon>
        <taxon>metagenomes</taxon>
        <taxon>ecological metagenomes</taxon>
    </lineage>
</organism>
<evidence type="ECO:0000313" key="4">
    <source>
        <dbReference type="EMBL" id="CAB4332737.1"/>
    </source>
</evidence>
<dbReference type="EMBL" id="CAEZZW010000004">
    <property type="protein sequence ID" value="CAB4780230.1"/>
    <property type="molecule type" value="Genomic_DNA"/>
</dbReference>
<dbReference type="EMBL" id="CAFBNH010000005">
    <property type="protein sequence ID" value="CAB4948325.1"/>
    <property type="molecule type" value="Genomic_DNA"/>
</dbReference>
<accession>A0A6J6W7B6</accession>
<evidence type="ECO:0000256" key="1">
    <source>
        <dbReference type="ARBA" id="ARBA00023002"/>
    </source>
</evidence>
<dbReference type="PIRSF" id="PIRSF500136">
    <property type="entry name" value="UDP_ManNAc_DH"/>
    <property type="match status" value="1"/>
</dbReference>
<dbReference type="GO" id="GO:0016616">
    <property type="term" value="F:oxidoreductase activity, acting on the CH-OH group of donors, NAD or NADP as acceptor"/>
    <property type="evidence" value="ECO:0007669"/>
    <property type="project" value="InterPro"/>
</dbReference>
<name>A0A6J6W7B6_9ZZZZ</name>
<evidence type="ECO:0000313" key="8">
    <source>
        <dbReference type="EMBL" id="CAB4828863.1"/>
    </source>
</evidence>
<protein>
    <submittedName>
        <fullName evidence="7">Unannotated protein</fullName>
    </submittedName>
</protein>
<dbReference type="EMBL" id="CAFBQX010000002">
    <property type="protein sequence ID" value="CAB5071128.1"/>
    <property type="molecule type" value="Genomic_DNA"/>
</dbReference>
<dbReference type="SUPFAM" id="SSF48179">
    <property type="entry name" value="6-phosphogluconate dehydrogenase C-terminal domain-like"/>
    <property type="match status" value="1"/>
</dbReference>
<dbReference type="EMBL" id="CAEZXO010000003">
    <property type="protein sequence ID" value="CAB4689864.1"/>
    <property type="molecule type" value="Genomic_DNA"/>
</dbReference>
<dbReference type="PANTHER" id="PTHR43491">
    <property type="entry name" value="UDP-N-ACETYL-D-MANNOSAMINE DEHYDROGENASE"/>
    <property type="match status" value="1"/>
</dbReference>
<evidence type="ECO:0000313" key="6">
    <source>
        <dbReference type="EMBL" id="CAB4727443.1"/>
    </source>
</evidence>
<keyword evidence="1" id="KW-0560">Oxidoreductase</keyword>
<evidence type="ECO:0000313" key="9">
    <source>
        <dbReference type="EMBL" id="CAB4864412.1"/>
    </source>
</evidence>
<dbReference type="PANTHER" id="PTHR43491:SF1">
    <property type="entry name" value="UDP-N-ACETYL-D-MANNOSAMINE DEHYDROGENASE"/>
    <property type="match status" value="1"/>
</dbReference>
<dbReference type="GO" id="GO:0000271">
    <property type="term" value="P:polysaccharide biosynthetic process"/>
    <property type="evidence" value="ECO:0007669"/>
    <property type="project" value="InterPro"/>
</dbReference>
<dbReference type="InterPro" id="IPR008927">
    <property type="entry name" value="6-PGluconate_DH-like_C_sf"/>
</dbReference>
<dbReference type="Pfam" id="PF03721">
    <property type="entry name" value="UDPG_MGDP_dh_N"/>
    <property type="match status" value="1"/>
</dbReference>
<evidence type="ECO:0000313" key="11">
    <source>
        <dbReference type="EMBL" id="CAB4981368.1"/>
    </source>
</evidence>
<dbReference type="InterPro" id="IPR014026">
    <property type="entry name" value="UDP-Glc/GDP-Man_DH_dimer"/>
</dbReference>
<dbReference type="SUPFAM" id="SSF52413">
    <property type="entry name" value="UDP-glucose/GDP-mannose dehydrogenase C-terminal domain"/>
    <property type="match status" value="1"/>
</dbReference>